<dbReference type="RefSeq" id="WP_311698955.1">
    <property type="nucleotide sequence ID" value="NZ_JAVREY010000054.1"/>
</dbReference>
<evidence type="ECO:0000259" key="5">
    <source>
        <dbReference type="PROSITE" id="PS50975"/>
    </source>
</evidence>
<feature type="domain" description="ATP-grasp" evidence="5">
    <location>
        <begin position="121"/>
        <end position="339"/>
    </location>
</feature>
<sequence>MDQHNSSVDTGYFVEVSIPGMELWPELRNRARSLREHGVPVLFLCAAEFVSVYEECADEVIVCSDVFSEDAVVEALSPYRGRLDRFSIINDKIWPVQLGAARRLGMDFPGFEGQLNCRIKPRLREVLGGMLPLRTEVFKAEDLSRENVAAAVERLGVPFVIKPIWGTASAFVEIVQDAERAYDELAETFESLREGHPHGPFNDGTRVWDPRGEVLLESFIGEGRELSFEAFMQSGQLVSLLIQEKLLWAEEGGFRLETANVCPTPFVSAEEEERIRVILQDALRKLGVDDTFVHIELKWDGERVSIIEVNPRIGGGSVAKTLIAWLGVDVRDMGRKLQMGEPLPRTYPRAKEGFLLGVFVNAEESGIFEEFTGLDWVHAQPEFDFEQQYLEPGHRVPARGESKATREGWMYTYDAFYHCTDVDRIPYLHEETRKRVKLMFE</sequence>
<dbReference type="Proteomes" id="UP001183809">
    <property type="component" value="Unassembled WGS sequence"/>
</dbReference>
<dbReference type="EMBL" id="JAVREY010000054">
    <property type="protein sequence ID" value="MDT0467493.1"/>
    <property type="molecule type" value="Genomic_DNA"/>
</dbReference>
<evidence type="ECO:0000256" key="2">
    <source>
        <dbReference type="ARBA" id="ARBA00022741"/>
    </source>
</evidence>
<keyword evidence="2 4" id="KW-0547">Nucleotide-binding</keyword>
<dbReference type="Pfam" id="PF13535">
    <property type="entry name" value="ATP-grasp_4"/>
    <property type="match status" value="1"/>
</dbReference>
<name>A0ABU2U2P5_9ACTN</name>
<gene>
    <name evidence="6" type="ORF">RM764_31610</name>
</gene>
<dbReference type="PANTHER" id="PTHR43585:SF2">
    <property type="entry name" value="ATP-GRASP ENZYME FSQD"/>
    <property type="match status" value="1"/>
</dbReference>
<dbReference type="PROSITE" id="PS50975">
    <property type="entry name" value="ATP_GRASP"/>
    <property type="match status" value="1"/>
</dbReference>
<keyword evidence="7" id="KW-1185">Reference proteome</keyword>
<keyword evidence="3 4" id="KW-0067">ATP-binding</keyword>
<dbReference type="InterPro" id="IPR011761">
    <property type="entry name" value="ATP-grasp"/>
</dbReference>
<comment type="caution">
    <text evidence="6">The sequence shown here is derived from an EMBL/GenBank/DDBJ whole genome shotgun (WGS) entry which is preliminary data.</text>
</comment>
<evidence type="ECO:0000256" key="3">
    <source>
        <dbReference type="ARBA" id="ARBA00022840"/>
    </source>
</evidence>
<reference evidence="7" key="1">
    <citation type="submission" date="2023-07" db="EMBL/GenBank/DDBJ databases">
        <title>30 novel species of actinomycetes from the DSMZ collection.</title>
        <authorList>
            <person name="Nouioui I."/>
        </authorList>
    </citation>
    <scope>NUCLEOTIDE SEQUENCE [LARGE SCALE GENOMIC DNA]</scope>
    <source>
        <strain evidence="7">DSM 41699</strain>
    </source>
</reference>
<evidence type="ECO:0000256" key="4">
    <source>
        <dbReference type="PROSITE-ProRule" id="PRU00409"/>
    </source>
</evidence>
<keyword evidence="1" id="KW-0436">Ligase</keyword>
<dbReference type="SUPFAM" id="SSF56059">
    <property type="entry name" value="Glutathione synthetase ATP-binding domain-like"/>
    <property type="match status" value="1"/>
</dbReference>
<evidence type="ECO:0000313" key="6">
    <source>
        <dbReference type="EMBL" id="MDT0467493.1"/>
    </source>
</evidence>
<dbReference type="PANTHER" id="PTHR43585">
    <property type="entry name" value="FUMIPYRROLE BIOSYNTHESIS PROTEIN C"/>
    <property type="match status" value="1"/>
</dbReference>
<organism evidence="6 7">
    <name type="scientific">Streptomyces gibsoniae</name>
    <dbReference type="NCBI Taxonomy" id="3075529"/>
    <lineage>
        <taxon>Bacteria</taxon>
        <taxon>Bacillati</taxon>
        <taxon>Actinomycetota</taxon>
        <taxon>Actinomycetes</taxon>
        <taxon>Kitasatosporales</taxon>
        <taxon>Streptomycetaceae</taxon>
        <taxon>Streptomyces</taxon>
    </lineage>
</organism>
<evidence type="ECO:0000313" key="7">
    <source>
        <dbReference type="Proteomes" id="UP001183809"/>
    </source>
</evidence>
<dbReference type="Gene3D" id="3.30.470.20">
    <property type="entry name" value="ATP-grasp fold, B domain"/>
    <property type="match status" value="1"/>
</dbReference>
<dbReference type="InterPro" id="IPR052032">
    <property type="entry name" value="ATP-dep_AA_Ligase"/>
</dbReference>
<evidence type="ECO:0000256" key="1">
    <source>
        <dbReference type="ARBA" id="ARBA00022598"/>
    </source>
</evidence>
<proteinExistence type="predicted"/>
<accession>A0ABU2U2P5</accession>
<protein>
    <submittedName>
        <fullName evidence="6">ATP-grasp domain-containing protein</fullName>
    </submittedName>
</protein>